<evidence type="ECO:0000256" key="4">
    <source>
        <dbReference type="ARBA" id="ARBA00022898"/>
    </source>
</evidence>
<dbReference type="PANTHER" id="PTHR42735">
    <property type="match status" value="1"/>
</dbReference>
<reference evidence="12" key="1">
    <citation type="submission" date="2025-08" db="UniProtKB">
        <authorList>
            <consortium name="RefSeq"/>
        </authorList>
    </citation>
    <scope>IDENTIFICATION</scope>
</reference>
<dbReference type="OrthoDB" id="2161780at2759"/>
<dbReference type="InterPro" id="IPR050477">
    <property type="entry name" value="GrpII_AminoAcid_Decarb"/>
</dbReference>
<dbReference type="GeneID" id="110985584"/>
<dbReference type="KEGG" id="aplc:110985584"/>
<dbReference type="GO" id="GO:0016831">
    <property type="term" value="F:carboxy-lyase activity"/>
    <property type="evidence" value="ECO:0007669"/>
    <property type="project" value="UniProtKB-KW"/>
</dbReference>
<evidence type="ECO:0000256" key="2">
    <source>
        <dbReference type="ARBA" id="ARBA00009533"/>
    </source>
</evidence>
<dbReference type="InterPro" id="IPR055102">
    <property type="entry name" value="PDXDC1-like_3rd"/>
</dbReference>
<evidence type="ECO:0000256" key="5">
    <source>
        <dbReference type="ARBA" id="ARBA00023239"/>
    </source>
</evidence>
<dbReference type="Pfam" id="PF00282">
    <property type="entry name" value="Pyridoxal_deC"/>
    <property type="match status" value="1"/>
</dbReference>
<dbReference type="GO" id="GO:0030170">
    <property type="term" value="F:pyridoxal phosphate binding"/>
    <property type="evidence" value="ECO:0007669"/>
    <property type="project" value="InterPro"/>
</dbReference>
<feature type="coiled-coil region" evidence="7">
    <location>
        <begin position="679"/>
        <end position="706"/>
    </location>
</feature>
<evidence type="ECO:0000256" key="8">
    <source>
        <dbReference type="SAM" id="MobiDB-lite"/>
    </source>
</evidence>
<evidence type="ECO:0000313" key="11">
    <source>
        <dbReference type="Proteomes" id="UP000694845"/>
    </source>
</evidence>
<dbReference type="Proteomes" id="UP000694845">
    <property type="component" value="Unplaced"/>
</dbReference>
<feature type="region of interest" description="Disordered" evidence="8">
    <location>
        <begin position="1"/>
        <end position="38"/>
    </location>
</feature>
<dbReference type="Gene3D" id="3.40.640.10">
    <property type="entry name" value="Type I PLP-dependent aspartate aminotransferase-like (Major domain)"/>
    <property type="match status" value="1"/>
</dbReference>
<feature type="domain" description="PDXDC1/PDXD2 second" evidence="9">
    <location>
        <begin position="455"/>
        <end position="560"/>
    </location>
</feature>
<keyword evidence="5" id="KW-0456">Lyase</keyword>
<evidence type="ECO:0000259" key="10">
    <source>
        <dbReference type="Pfam" id="PF22937"/>
    </source>
</evidence>
<dbReference type="Pfam" id="PF22930">
    <property type="entry name" value="PDXDC1-like_cen"/>
    <property type="match status" value="1"/>
</dbReference>
<dbReference type="InterPro" id="IPR055103">
    <property type="entry name" value="PDXDC1-like_2nd"/>
</dbReference>
<keyword evidence="11" id="KW-1185">Reference proteome</keyword>
<comment type="cofactor">
    <cofactor evidence="1">
        <name>pyridoxal 5'-phosphate</name>
        <dbReference type="ChEBI" id="CHEBI:597326"/>
    </cofactor>
</comment>
<comment type="similarity">
    <text evidence="2">Belongs to the group II decarboxylase family.</text>
</comment>
<feature type="compositionally biased region" description="Acidic residues" evidence="8">
    <location>
        <begin position="854"/>
        <end position="863"/>
    </location>
</feature>
<sequence length="863" mass="93322">MAARVSVGDEVIPSPTSIPNHIPPAKHSTKRSASAESNVQKMFIEPSLRGMAEGLAEVMQQMEAHSRKLDKDTERKVALFKAPEFSRNISEPMADSGQKIDEIVRKLETIIAQSDLDSKFALTPTPFLDKAAQVAMLGQSISAYCNTMDPAHLRKLTTRIISDTTLWLSRIFRFDDSSAFFHSDSRDGLLRVCRLALSSKYDKYGTDGFNALYTKPPIIYISASARPGLGQYICTQLGLPLSSLCTVPCNTVFGSQHTMDIATLERLIKDDEGSSKVPLMVVANAGTPLAGHTDNLNRLRTICDEYGVWLHVEGHNLATLALGTVPTSILAAKRVNSLTLQPGVWLGLPGVTSVTLYKTADPAMSLAAGAGPTPLHDRLSALPLWLSLQSLGHSGVVAKLKSATELSQHMQQRLNSLGSINLSPGKSTNQITMEGSLKEIFTRTIQVLAQADVVSTVVVFKYGDRQEGPDPDVGSYTDGAEDRPVSSLPGPLLDAFNSWLGGELNRQNLRVAVDVVNLDKDGVCLRFSPLQSASYRGTTADDIDNFMECLKILIEHLNFTCEHRLEFQEAVESRENLLFVDMVSHGGLGVVQFIPEYVVASKNKETAAKELDKINTEIVQRLQAGENGSCICEVRTSAGTIAVGVGIVTEGISIDDVVDVVWSTGKELEDSSKFLESMADVVLKGIQDAQKELEKENENRLMEEGVFRQVPIVSSLLNWFSPPPKEATIKGRSLNLTSGALESTETTYKLHMQVQKDGGATPTKKTAPRKAPSTPSTPLTPNSIQGSSHFGGGTPEEGGSVQGGGEGEEEAPRRVQKRDLEEAQPQPGMDGSNSSSATTTSNSSFQEVSHADVSENEGTEDLK</sequence>
<dbReference type="Pfam" id="PF22937">
    <property type="entry name" value="PDXDC1-like_cen2"/>
    <property type="match status" value="1"/>
</dbReference>
<feature type="region of interest" description="Disordered" evidence="8">
    <location>
        <begin position="754"/>
        <end position="863"/>
    </location>
</feature>
<dbReference type="FunFam" id="3.40.640.10:FF:000036">
    <property type="entry name" value="pyridoxal-dependent decarboxylase domain-containing protein 1 isoform X2"/>
    <property type="match status" value="1"/>
</dbReference>
<organism evidence="11 12">
    <name type="scientific">Acanthaster planci</name>
    <name type="common">Crown-of-thorns starfish</name>
    <dbReference type="NCBI Taxonomy" id="133434"/>
    <lineage>
        <taxon>Eukaryota</taxon>
        <taxon>Metazoa</taxon>
        <taxon>Echinodermata</taxon>
        <taxon>Eleutherozoa</taxon>
        <taxon>Asterozoa</taxon>
        <taxon>Asteroidea</taxon>
        <taxon>Valvatacea</taxon>
        <taxon>Valvatida</taxon>
        <taxon>Acanthasteridae</taxon>
        <taxon>Acanthaster</taxon>
    </lineage>
</organism>
<accession>A0A8B7ZC44</accession>
<evidence type="ECO:0000259" key="9">
    <source>
        <dbReference type="Pfam" id="PF22930"/>
    </source>
</evidence>
<feature type="compositionally biased region" description="Gly residues" evidence="8">
    <location>
        <begin position="789"/>
        <end position="805"/>
    </location>
</feature>
<evidence type="ECO:0000256" key="3">
    <source>
        <dbReference type="ARBA" id="ARBA00022793"/>
    </source>
</evidence>
<evidence type="ECO:0000256" key="6">
    <source>
        <dbReference type="ARBA" id="ARBA00047190"/>
    </source>
</evidence>
<dbReference type="GO" id="GO:0019752">
    <property type="term" value="P:carboxylic acid metabolic process"/>
    <property type="evidence" value="ECO:0007669"/>
    <property type="project" value="InterPro"/>
</dbReference>
<evidence type="ECO:0000313" key="12">
    <source>
        <dbReference type="RefSeq" id="XP_022102400.1"/>
    </source>
</evidence>
<dbReference type="CTD" id="23042"/>
<protein>
    <recommendedName>
        <fullName evidence="6">Pyridoxal-dependent decarboxylase domain-containing protein 1</fullName>
    </recommendedName>
</protein>
<proteinExistence type="inferred from homology"/>
<dbReference type="SUPFAM" id="SSF53383">
    <property type="entry name" value="PLP-dependent transferases"/>
    <property type="match status" value="1"/>
</dbReference>
<dbReference type="InterPro" id="IPR015421">
    <property type="entry name" value="PyrdxlP-dep_Trfase_major"/>
</dbReference>
<keyword evidence="7" id="KW-0175">Coiled coil</keyword>
<dbReference type="RefSeq" id="XP_022102400.1">
    <property type="nucleotide sequence ID" value="XM_022246708.1"/>
</dbReference>
<keyword evidence="4" id="KW-0663">Pyridoxal phosphate</keyword>
<gene>
    <name evidence="12" type="primary">LOC110985584</name>
</gene>
<keyword evidence="3" id="KW-0210">Decarboxylase</keyword>
<dbReference type="InterPro" id="IPR002129">
    <property type="entry name" value="PyrdxlP-dep_de-COase"/>
</dbReference>
<evidence type="ECO:0000256" key="1">
    <source>
        <dbReference type="ARBA" id="ARBA00001933"/>
    </source>
</evidence>
<feature type="compositionally biased region" description="Low complexity" evidence="8">
    <location>
        <begin position="832"/>
        <end position="844"/>
    </location>
</feature>
<feature type="domain" description="PDXDC1-like third" evidence="10">
    <location>
        <begin position="567"/>
        <end position="673"/>
    </location>
</feature>
<evidence type="ECO:0000256" key="7">
    <source>
        <dbReference type="SAM" id="Coils"/>
    </source>
</evidence>
<dbReference type="InterPro" id="IPR015424">
    <property type="entry name" value="PyrdxlP-dep_Trfase"/>
</dbReference>
<feature type="compositionally biased region" description="Basic and acidic residues" evidence="8">
    <location>
        <begin position="810"/>
        <end position="821"/>
    </location>
</feature>
<dbReference type="AlphaFoldDB" id="A0A8B7ZC44"/>
<feature type="compositionally biased region" description="Low complexity" evidence="8">
    <location>
        <begin position="772"/>
        <end position="783"/>
    </location>
</feature>
<dbReference type="PANTHER" id="PTHR42735:SF1">
    <property type="entry name" value="PYRIDOXAL-DEPENDENT DECARBOXYLASE DOMAIN-CONTAINING PROTEIN 1-RELATED"/>
    <property type="match status" value="1"/>
</dbReference>
<name>A0A8B7ZC44_ACAPL</name>